<organism evidence="2 3">
    <name type="scientific">Flaviaesturariibacter aridisoli</name>
    <dbReference type="NCBI Taxonomy" id="2545761"/>
    <lineage>
        <taxon>Bacteria</taxon>
        <taxon>Pseudomonadati</taxon>
        <taxon>Bacteroidota</taxon>
        <taxon>Chitinophagia</taxon>
        <taxon>Chitinophagales</taxon>
        <taxon>Chitinophagaceae</taxon>
        <taxon>Flaviaestuariibacter</taxon>
    </lineage>
</organism>
<evidence type="ECO:0000313" key="3">
    <source>
        <dbReference type="Proteomes" id="UP000295164"/>
    </source>
</evidence>
<reference evidence="2 3" key="1">
    <citation type="submission" date="2019-03" db="EMBL/GenBank/DDBJ databases">
        <authorList>
            <person name="Kim M.K.M."/>
        </authorList>
    </citation>
    <scope>NUCLEOTIDE SEQUENCE [LARGE SCALE GENOMIC DNA]</scope>
    <source>
        <strain evidence="2 3">17J68-15</strain>
    </source>
</reference>
<feature type="region of interest" description="Disordered" evidence="1">
    <location>
        <begin position="311"/>
        <end position="402"/>
    </location>
</feature>
<gene>
    <name evidence="2" type="ORF">E0486_11805</name>
</gene>
<feature type="compositionally biased region" description="Low complexity" evidence="1">
    <location>
        <begin position="334"/>
        <end position="386"/>
    </location>
</feature>
<proteinExistence type="predicted"/>
<dbReference type="Proteomes" id="UP000295164">
    <property type="component" value="Unassembled WGS sequence"/>
</dbReference>
<keyword evidence="3" id="KW-1185">Reference proteome</keyword>
<dbReference type="EMBL" id="SKFH01000018">
    <property type="protein sequence ID" value="TCZ69915.1"/>
    <property type="molecule type" value="Genomic_DNA"/>
</dbReference>
<dbReference type="AlphaFoldDB" id="A0A4R4E2T8"/>
<evidence type="ECO:0000313" key="2">
    <source>
        <dbReference type="EMBL" id="TCZ69915.1"/>
    </source>
</evidence>
<dbReference type="RefSeq" id="WP_131852387.1">
    <property type="nucleotide sequence ID" value="NZ_SKFH01000018.1"/>
</dbReference>
<name>A0A4R4E2T8_9BACT</name>
<comment type="caution">
    <text evidence="2">The sequence shown here is derived from an EMBL/GenBank/DDBJ whole genome shotgun (WGS) entry which is preliminary data.</text>
</comment>
<dbReference type="OrthoDB" id="1466667at2"/>
<protein>
    <recommendedName>
        <fullName evidence="4">Cell division protein FtsQ</fullName>
    </recommendedName>
</protein>
<accession>A0A4R4E2T8</accession>
<evidence type="ECO:0008006" key="4">
    <source>
        <dbReference type="Google" id="ProtNLM"/>
    </source>
</evidence>
<evidence type="ECO:0000256" key="1">
    <source>
        <dbReference type="SAM" id="MobiDB-lite"/>
    </source>
</evidence>
<sequence>MNRKRLLRKVLTALFWLTTGTGMVVLLVAANRPEQGHAVREVLISIKGDGEQFFIDKSDILQQLTTAARTAIKGRSIDALNLARLENALEKGVWIRQAELWIDSRDVLHVQVTEREPVARVFTTAGTSYYIDSSGQRMPLLEKESARVLVVTNYPGSARFNHQDSLRAADVKAIAVTVRADEFWKEQIAQLDITPSGSFEAIPVVGNHIIRLGDAQNLNAKLARLILFYKKVLARTGFDKYAVVDVQYAGQVVGVHRGAVSEVDSLQLQRNIQELLERSQRQMQEDSLAAVQLGLADDTARARVQLPLDSIATQPEPSAPAAAPVHNSTDTTRRAAASHPAPATARPTATRPATTRAATPHAQRPQPARRQPAARTVPAQRAQPRAVMPARPKPPRRTANEY</sequence>